<dbReference type="Proteomes" id="UP000245207">
    <property type="component" value="Unassembled WGS sequence"/>
</dbReference>
<dbReference type="CDD" id="cd11393">
    <property type="entry name" value="bHLH_AtbHLH_like"/>
    <property type="match status" value="1"/>
</dbReference>
<dbReference type="GO" id="GO:0004252">
    <property type="term" value="F:serine-type endopeptidase activity"/>
    <property type="evidence" value="ECO:0007669"/>
    <property type="project" value="InterPro"/>
</dbReference>
<evidence type="ECO:0000256" key="9">
    <source>
        <dbReference type="ARBA" id="ARBA00023015"/>
    </source>
</evidence>
<dbReference type="EMBL" id="PKPP01000097">
    <property type="protein sequence ID" value="PWA97849.1"/>
    <property type="molecule type" value="Genomic_DNA"/>
</dbReference>
<evidence type="ECO:0000259" key="14">
    <source>
        <dbReference type="PROSITE" id="PS50888"/>
    </source>
</evidence>
<feature type="transmembrane region" description="Helical" evidence="13">
    <location>
        <begin position="491"/>
        <end position="509"/>
    </location>
</feature>
<evidence type="ECO:0000256" key="3">
    <source>
        <dbReference type="ARBA" id="ARBA00009045"/>
    </source>
</evidence>
<feature type="transmembrane region" description="Helical" evidence="13">
    <location>
        <begin position="672"/>
        <end position="691"/>
    </location>
</feature>
<dbReference type="GO" id="GO:0006508">
    <property type="term" value="P:proteolysis"/>
    <property type="evidence" value="ECO:0007669"/>
    <property type="project" value="UniProtKB-KW"/>
</dbReference>
<keyword evidence="4 15" id="KW-0645">Protease</keyword>
<dbReference type="PANTHER" id="PTHR43731">
    <property type="entry name" value="RHOMBOID PROTEASE"/>
    <property type="match status" value="1"/>
</dbReference>
<feature type="transmembrane region" description="Helical" evidence="13">
    <location>
        <begin position="568"/>
        <end position="587"/>
    </location>
</feature>
<dbReference type="SUPFAM" id="SSF47459">
    <property type="entry name" value="HLH, helix-loop-helix DNA-binding domain"/>
    <property type="match status" value="1"/>
</dbReference>
<dbReference type="SUPFAM" id="SSF144091">
    <property type="entry name" value="Rhomboid-like"/>
    <property type="match status" value="3"/>
</dbReference>
<evidence type="ECO:0000256" key="13">
    <source>
        <dbReference type="SAM" id="Phobius"/>
    </source>
</evidence>
<feature type="transmembrane region" description="Helical" evidence="13">
    <location>
        <begin position="216"/>
        <end position="235"/>
    </location>
</feature>
<dbReference type="FunFam" id="1.20.1540.10:FF:000018">
    <property type="entry name" value="RHOMBOID-like protein 12, mitochondrial"/>
    <property type="match status" value="1"/>
</dbReference>
<dbReference type="PANTHER" id="PTHR43731:SF14">
    <property type="entry name" value="PRESENILIN-ASSOCIATED RHOMBOID-LIKE PROTEIN, MITOCHONDRIAL"/>
    <property type="match status" value="1"/>
</dbReference>
<dbReference type="InterPro" id="IPR035952">
    <property type="entry name" value="Rhomboid-like_sf"/>
</dbReference>
<sequence length="780" mass="87191">MVVAVVMSYVMFDPTYELSQIRTVIVLRHLSQQYIMVEEVCSLKVKKQVASNEERILGAKSFAVRVRRRNISEKTQELGKLIPGGQKMNTPEMFQAAFKYVKFLQTQIGVLIPYGLTSGNLQQEAIQYDNIKSGRYHTLITYAFSHVSLLHMVANMVGLYSFGKSLGRIITPGSLLRLYIAGALGGAFAYLVDCSYRASEPAPSSEGSKPHPTKRIAVGASGAVTAMVCLDILLFPREKVLLYFIIPVPSLLAGIYMIWLDANRVKSSSNNAEPIMPQINTQIPNTSSFTNRSNTLTHRGNISTYTTSPQAFSNPIPGNRLLTKGNIGSKLFVGHEFRPLRHQFRRHFSIYSKRWVSKIQFSSFKSHTMHKLFSLKLITKNPSKFTPKPFKSNPVSHPVTNNVTHNYHHHHGFYSLPQAFQGTPTNCLIKVLSNPVRFNGVLAKFKGFVGQGGFGSLRDQFRRHGFQFNQPVSYQQTWLAQFRRRLTTDGVVIGLIVTNVAVFLLWRVADRRFMVQNFMIQLDNFKSGRFHTMITSAFSHNDVGHIVSNMIGLYFFGKSIGHQFGPEFLLMLYLAGAFVGSAFYLVHRAFLVPSSKDRRLFEPDPSKVPGLGASGAVNAIMLLDIFLNPTKTIYLEFIIPVPAILLGIFLVGHDMMRILEDRRLFEPDPSKVPGLGASGAVNAIMLLDIFLNPTKTIYLEFIIPVPAILLGIFLVGHDMMRILEGDSKISGSAHLGGAVVAAVAWARLRKVRILAKGLVQVFQQIIDQIGRVHQLVMLDD</sequence>
<keyword evidence="6" id="KW-0378">Hydrolase</keyword>
<proteinExistence type="inferred from homology"/>
<dbReference type="SMART" id="SM00353">
    <property type="entry name" value="HLH"/>
    <property type="match status" value="1"/>
</dbReference>
<dbReference type="GO" id="GO:0005634">
    <property type="term" value="C:nucleus"/>
    <property type="evidence" value="ECO:0007669"/>
    <property type="project" value="UniProtKB-SubCell"/>
</dbReference>
<dbReference type="InterPro" id="IPR050925">
    <property type="entry name" value="Rhomboid_protease_S54"/>
</dbReference>
<feature type="transmembrane region" description="Helical" evidence="13">
    <location>
        <begin position="697"/>
        <end position="717"/>
    </location>
</feature>
<keyword evidence="12" id="KW-0539">Nucleus</keyword>
<evidence type="ECO:0000313" key="15">
    <source>
        <dbReference type="EMBL" id="PWA97849.1"/>
    </source>
</evidence>
<evidence type="ECO:0000256" key="6">
    <source>
        <dbReference type="ARBA" id="ARBA00022801"/>
    </source>
</evidence>
<evidence type="ECO:0000256" key="5">
    <source>
        <dbReference type="ARBA" id="ARBA00022692"/>
    </source>
</evidence>
<feature type="transmembrane region" description="Helical" evidence="13">
    <location>
        <begin position="139"/>
        <end position="163"/>
    </location>
</feature>
<keyword evidence="11" id="KW-0804">Transcription</keyword>
<feature type="transmembrane region" description="Helical" evidence="13">
    <location>
        <begin position="729"/>
        <end position="748"/>
    </location>
</feature>
<dbReference type="Gene3D" id="1.20.1540.10">
    <property type="entry name" value="Rhomboid-like"/>
    <property type="match status" value="3"/>
</dbReference>
<evidence type="ECO:0000313" key="16">
    <source>
        <dbReference type="Proteomes" id="UP000245207"/>
    </source>
</evidence>
<keyword evidence="7" id="KW-0809">Transit peptide</keyword>
<name>A0A2U1QIL0_ARTAN</name>
<dbReference type="GO" id="GO:0046983">
    <property type="term" value="F:protein dimerization activity"/>
    <property type="evidence" value="ECO:0007669"/>
    <property type="project" value="InterPro"/>
</dbReference>
<dbReference type="Pfam" id="PF01694">
    <property type="entry name" value="Rhomboid"/>
    <property type="match status" value="3"/>
</dbReference>
<dbReference type="STRING" id="35608.A0A2U1QIL0"/>
<evidence type="ECO:0000256" key="7">
    <source>
        <dbReference type="ARBA" id="ARBA00022946"/>
    </source>
</evidence>
<feature type="transmembrane region" description="Helical" evidence="13">
    <location>
        <begin position="241"/>
        <end position="260"/>
    </location>
</feature>
<dbReference type="PROSITE" id="PS50888">
    <property type="entry name" value="BHLH"/>
    <property type="match status" value="1"/>
</dbReference>
<keyword evidence="16" id="KW-1185">Reference proteome</keyword>
<dbReference type="AlphaFoldDB" id="A0A2U1QIL0"/>
<organism evidence="15 16">
    <name type="scientific">Artemisia annua</name>
    <name type="common">Sweet wormwood</name>
    <dbReference type="NCBI Taxonomy" id="35608"/>
    <lineage>
        <taxon>Eukaryota</taxon>
        <taxon>Viridiplantae</taxon>
        <taxon>Streptophyta</taxon>
        <taxon>Embryophyta</taxon>
        <taxon>Tracheophyta</taxon>
        <taxon>Spermatophyta</taxon>
        <taxon>Magnoliopsida</taxon>
        <taxon>eudicotyledons</taxon>
        <taxon>Gunneridae</taxon>
        <taxon>Pentapetalae</taxon>
        <taxon>asterids</taxon>
        <taxon>campanulids</taxon>
        <taxon>Asterales</taxon>
        <taxon>Asteraceae</taxon>
        <taxon>Asteroideae</taxon>
        <taxon>Anthemideae</taxon>
        <taxon>Artemisiinae</taxon>
        <taxon>Artemisia</taxon>
    </lineage>
</organism>
<dbReference type="InterPro" id="IPR022764">
    <property type="entry name" value="Peptidase_S54_rhomboid_dom"/>
</dbReference>
<evidence type="ECO:0000256" key="8">
    <source>
        <dbReference type="ARBA" id="ARBA00022989"/>
    </source>
</evidence>
<comment type="caution">
    <text evidence="15">The sequence shown here is derived from an EMBL/GenBank/DDBJ whole genome shotgun (WGS) entry which is preliminary data.</text>
</comment>
<feature type="transmembrane region" description="Helical" evidence="13">
    <location>
        <begin position="175"/>
        <end position="196"/>
    </location>
</feature>
<dbReference type="Gene3D" id="4.10.280.10">
    <property type="entry name" value="Helix-loop-helix DNA-binding domain"/>
    <property type="match status" value="1"/>
</dbReference>
<keyword evidence="8 13" id="KW-1133">Transmembrane helix</keyword>
<dbReference type="InterPro" id="IPR045239">
    <property type="entry name" value="bHLH95_bHLH"/>
</dbReference>
<keyword evidence="5 13" id="KW-0812">Transmembrane</keyword>
<accession>A0A2U1QIL0</accession>
<reference evidence="15 16" key="1">
    <citation type="journal article" date="2018" name="Mol. Plant">
        <title>The genome of Artemisia annua provides insight into the evolution of Asteraceae family and artemisinin biosynthesis.</title>
        <authorList>
            <person name="Shen Q."/>
            <person name="Zhang L."/>
            <person name="Liao Z."/>
            <person name="Wang S."/>
            <person name="Yan T."/>
            <person name="Shi P."/>
            <person name="Liu M."/>
            <person name="Fu X."/>
            <person name="Pan Q."/>
            <person name="Wang Y."/>
            <person name="Lv Z."/>
            <person name="Lu X."/>
            <person name="Zhang F."/>
            <person name="Jiang W."/>
            <person name="Ma Y."/>
            <person name="Chen M."/>
            <person name="Hao X."/>
            <person name="Li L."/>
            <person name="Tang Y."/>
            <person name="Lv G."/>
            <person name="Zhou Y."/>
            <person name="Sun X."/>
            <person name="Brodelius P.E."/>
            <person name="Rose J.K.C."/>
            <person name="Tang K."/>
        </authorList>
    </citation>
    <scope>NUCLEOTIDE SEQUENCE [LARGE SCALE GENOMIC DNA]</scope>
    <source>
        <strain evidence="16">cv. Huhao1</strain>
        <tissue evidence="15">Leaf</tissue>
    </source>
</reference>
<evidence type="ECO:0000256" key="2">
    <source>
        <dbReference type="ARBA" id="ARBA00004141"/>
    </source>
</evidence>
<comment type="subcellular location">
    <subcellularLocation>
        <location evidence="2">Membrane</location>
        <topology evidence="2">Multi-pass membrane protein</topology>
    </subcellularLocation>
    <subcellularLocation>
        <location evidence="1">Nucleus</location>
    </subcellularLocation>
</comment>
<comment type="similarity">
    <text evidence="3">Belongs to the peptidase S54 family.</text>
</comment>
<evidence type="ECO:0000256" key="4">
    <source>
        <dbReference type="ARBA" id="ARBA00022670"/>
    </source>
</evidence>
<dbReference type="InterPro" id="IPR011598">
    <property type="entry name" value="bHLH_dom"/>
</dbReference>
<evidence type="ECO:0000256" key="12">
    <source>
        <dbReference type="ARBA" id="ARBA00023242"/>
    </source>
</evidence>
<keyword evidence="10 13" id="KW-0472">Membrane</keyword>
<evidence type="ECO:0000256" key="1">
    <source>
        <dbReference type="ARBA" id="ARBA00004123"/>
    </source>
</evidence>
<protein>
    <submittedName>
        <fullName evidence="15">Rhomboid-related intramembrane serine protease family protein</fullName>
    </submittedName>
</protein>
<dbReference type="InterPro" id="IPR036638">
    <property type="entry name" value="HLH_DNA-bd_sf"/>
</dbReference>
<feature type="domain" description="BHLH" evidence="14">
    <location>
        <begin position="55"/>
        <end position="104"/>
    </location>
</feature>
<dbReference type="OrthoDB" id="418595at2759"/>
<keyword evidence="9" id="KW-0805">Transcription regulation</keyword>
<gene>
    <name evidence="15" type="ORF">CTI12_AA025170</name>
</gene>
<evidence type="ECO:0000256" key="11">
    <source>
        <dbReference type="ARBA" id="ARBA00023163"/>
    </source>
</evidence>
<evidence type="ECO:0000256" key="10">
    <source>
        <dbReference type="ARBA" id="ARBA00023136"/>
    </source>
</evidence>
<dbReference type="GO" id="GO:0016020">
    <property type="term" value="C:membrane"/>
    <property type="evidence" value="ECO:0007669"/>
    <property type="project" value="UniProtKB-SubCell"/>
</dbReference>
<feature type="transmembrane region" description="Helical" evidence="13">
    <location>
        <begin position="633"/>
        <end position="651"/>
    </location>
</feature>